<reference evidence="3 4" key="1">
    <citation type="journal article" date="2023" name="Plants (Basel)">
        <title>Bridging the Gap: Combining Genomics and Transcriptomics Approaches to Understand Stylosanthes scabra, an Orphan Legume from the Brazilian Caatinga.</title>
        <authorList>
            <person name="Ferreira-Neto J.R.C."/>
            <person name="da Silva M.D."/>
            <person name="Binneck E."/>
            <person name="de Melo N.F."/>
            <person name="da Silva R.H."/>
            <person name="de Melo A.L.T.M."/>
            <person name="Pandolfi V."/>
            <person name="Bustamante F.O."/>
            <person name="Brasileiro-Vidal A.C."/>
            <person name="Benko-Iseppon A.M."/>
        </authorList>
    </citation>
    <scope>NUCLEOTIDE SEQUENCE [LARGE SCALE GENOMIC DNA]</scope>
    <source>
        <tissue evidence="3">Leaves</tissue>
    </source>
</reference>
<organism evidence="3 4">
    <name type="scientific">Stylosanthes scabra</name>
    <dbReference type="NCBI Taxonomy" id="79078"/>
    <lineage>
        <taxon>Eukaryota</taxon>
        <taxon>Viridiplantae</taxon>
        <taxon>Streptophyta</taxon>
        <taxon>Embryophyta</taxon>
        <taxon>Tracheophyta</taxon>
        <taxon>Spermatophyta</taxon>
        <taxon>Magnoliopsida</taxon>
        <taxon>eudicotyledons</taxon>
        <taxon>Gunneridae</taxon>
        <taxon>Pentapetalae</taxon>
        <taxon>rosids</taxon>
        <taxon>fabids</taxon>
        <taxon>Fabales</taxon>
        <taxon>Fabaceae</taxon>
        <taxon>Papilionoideae</taxon>
        <taxon>50 kb inversion clade</taxon>
        <taxon>dalbergioids sensu lato</taxon>
        <taxon>Dalbergieae</taxon>
        <taxon>Pterocarpus clade</taxon>
        <taxon>Stylosanthes</taxon>
    </lineage>
</organism>
<evidence type="ECO:0000313" key="3">
    <source>
        <dbReference type="EMBL" id="MED6126337.1"/>
    </source>
</evidence>
<dbReference type="Proteomes" id="UP001341840">
    <property type="component" value="Unassembled WGS sequence"/>
</dbReference>
<evidence type="ECO:0000313" key="4">
    <source>
        <dbReference type="Proteomes" id="UP001341840"/>
    </source>
</evidence>
<name>A0ABU6RQJ5_9FABA</name>
<protein>
    <recommendedName>
        <fullName evidence="2">Transposase MuDR plant domain-containing protein</fullName>
    </recommendedName>
</protein>
<sequence>MGMPRGQGTGTTQVCRWCWSRHWVFRVPRTQAASPRYASRDCRARDSLEKNSIYRTFEQASYTPNSSTIIRVYFPNTMNISDFVVVTLYPNGEMGRDADGIWFRSVSPVVFQMQPVNTLEELKCVILRNMGAAGAMPVRRVAYRLLNLFPPNQFKFKIFWVDSDAHVRAMFELHRRYGSREVMELLTEMETAIVDAAGPSSSSGGGPGAIIAAPIWAATPERSDDDFDEDFVGNTDESSESSDGSEFVPESQARQGFLLPAPSPIPDLSSVGSHFHMLNLDEMTEVQREGFGGGGEDYDLDGGSEFQIGHRFSTREAVHMAVKNYNIRRASEYRVVESGPDKYVCRCKRYDAGCPWSLRVALRTNLGYWYVVSVFPCSAMHVLF</sequence>
<dbReference type="InterPro" id="IPR004332">
    <property type="entry name" value="Transposase_MuDR"/>
</dbReference>
<evidence type="ECO:0000256" key="1">
    <source>
        <dbReference type="SAM" id="MobiDB-lite"/>
    </source>
</evidence>
<feature type="domain" description="Transposase MuDR plant" evidence="2">
    <location>
        <begin position="306"/>
        <end position="363"/>
    </location>
</feature>
<dbReference type="Pfam" id="PF03108">
    <property type="entry name" value="DBD_Tnp_Mut"/>
    <property type="match status" value="1"/>
</dbReference>
<feature type="region of interest" description="Disordered" evidence="1">
    <location>
        <begin position="223"/>
        <end position="251"/>
    </location>
</feature>
<accession>A0ABU6RQJ5</accession>
<gene>
    <name evidence="3" type="ORF">PIB30_077503</name>
</gene>
<proteinExistence type="predicted"/>
<evidence type="ECO:0000259" key="2">
    <source>
        <dbReference type="Pfam" id="PF03108"/>
    </source>
</evidence>
<dbReference type="EMBL" id="JASCZI010031252">
    <property type="protein sequence ID" value="MED6126337.1"/>
    <property type="molecule type" value="Genomic_DNA"/>
</dbReference>
<comment type="caution">
    <text evidence="3">The sequence shown here is derived from an EMBL/GenBank/DDBJ whole genome shotgun (WGS) entry which is preliminary data.</text>
</comment>
<keyword evidence="4" id="KW-1185">Reference proteome</keyword>